<evidence type="ECO:0000313" key="1">
    <source>
        <dbReference type="EMBL" id="AXI81652.1"/>
    </source>
</evidence>
<sequence length="226" mass="23874">MTALLVIAKEPRPGHVKTRLTPPFTPAQAAALAEAALADTLETVLRCPARRRTLFLDGTPGRWLPPGIEVIPQASGSLDERLAAAFAAVADGPALLVGMDTPQLTPKLLAPVLDPDAWRECDAWFGPAEDGGFWALGLAAPDPALLRGIPMSAPYTGAAQRDRLTGAGLRVRDLPLLRDVDTAPDADAVAAAAPGSRFATRLKCYSRDLVSFQRSTRTDARPPRGG</sequence>
<dbReference type="SUPFAM" id="SSF53448">
    <property type="entry name" value="Nucleotide-diphospho-sugar transferases"/>
    <property type="match status" value="1"/>
</dbReference>
<dbReference type="KEGG" id="stri:C7M71_024930"/>
<organism evidence="1 2">
    <name type="scientific">Peterkaempfera bronchialis</name>
    <dbReference type="NCBI Taxonomy" id="2126346"/>
    <lineage>
        <taxon>Bacteria</taxon>
        <taxon>Bacillati</taxon>
        <taxon>Actinomycetota</taxon>
        <taxon>Actinomycetes</taxon>
        <taxon>Kitasatosporales</taxon>
        <taxon>Streptomycetaceae</taxon>
        <taxon>Peterkaempfera</taxon>
    </lineage>
</organism>
<dbReference type="RefSeq" id="WP_111489098.1">
    <property type="nucleotide sequence ID" value="NZ_CP031264.1"/>
</dbReference>
<dbReference type="EMBL" id="CP031264">
    <property type="protein sequence ID" value="AXI81652.1"/>
    <property type="molecule type" value="Genomic_DNA"/>
</dbReference>
<gene>
    <name evidence="1" type="ORF">C7M71_024930</name>
</gene>
<name>A0A345T6P7_9ACTN</name>
<keyword evidence="2" id="KW-1185">Reference proteome</keyword>
<dbReference type="InterPro" id="IPR018641">
    <property type="entry name" value="Trfase_1_rSAM/seldom-assoc"/>
</dbReference>
<dbReference type="Gene3D" id="3.90.550.10">
    <property type="entry name" value="Spore Coat Polysaccharide Biosynthesis Protein SpsA, Chain A"/>
    <property type="match status" value="1"/>
</dbReference>
<dbReference type="AlphaFoldDB" id="A0A345T6P7"/>
<protein>
    <submittedName>
        <fullName evidence="1">DUF2064 domain-containing protein</fullName>
    </submittedName>
</protein>
<dbReference type="Pfam" id="PF09837">
    <property type="entry name" value="DUF2064"/>
    <property type="match status" value="1"/>
</dbReference>
<reference evidence="2" key="1">
    <citation type="submission" date="2018-07" db="EMBL/GenBank/DDBJ databases">
        <title>Streptacidiphilus bronchialis DSM 106435 chromosome.</title>
        <authorList>
            <person name="Batra D."/>
            <person name="Gulvik C.A."/>
        </authorList>
    </citation>
    <scope>NUCLEOTIDE SEQUENCE [LARGE SCALE GENOMIC DNA]</scope>
    <source>
        <strain evidence="2">DSM 106435</strain>
    </source>
</reference>
<dbReference type="InterPro" id="IPR029044">
    <property type="entry name" value="Nucleotide-diphossugar_trans"/>
</dbReference>
<accession>A0A345T6P7</accession>
<dbReference type="OrthoDB" id="9798250at2"/>
<dbReference type="PANTHER" id="PTHR36529:SF1">
    <property type="entry name" value="GLYCOSYLTRANSFERASE"/>
    <property type="match status" value="1"/>
</dbReference>
<proteinExistence type="predicted"/>
<evidence type="ECO:0000313" key="2">
    <source>
        <dbReference type="Proteomes" id="UP000249340"/>
    </source>
</evidence>
<dbReference type="Proteomes" id="UP000249340">
    <property type="component" value="Chromosome"/>
</dbReference>
<dbReference type="PANTHER" id="PTHR36529">
    <property type="entry name" value="SLL1095 PROTEIN"/>
    <property type="match status" value="1"/>
</dbReference>